<dbReference type="PANTHER" id="PTHR35011">
    <property type="entry name" value="2,3-DIKETO-L-GULONATE TRAP TRANSPORTER SMALL PERMEASE PROTEIN YIAM"/>
    <property type="match status" value="1"/>
</dbReference>
<feature type="transmembrane region" description="Helical" evidence="9">
    <location>
        <begin position="87"/>
        <end position="110"/>
    </location>
</feature>
<dbReference type="EMBL" id="JACVXA010000051">
    <property type="protein sequence ID" value="MBE3639575.1"/>
    <property type="molecule type" value="Genomic_DNA"/>
</dbReference>
<keyword evidence="5 9" id="KW-0812">Transmembrane</keyword>
<dbReference type="RefSeq" id="WP_193184372.1">
    <property type="nucleotide sequence ID" value="NZ_JACVXA010000051.1"/>
</dbReference>
<evidence type="ECO:0000256" key="9">
    <source>
        <dbReference type="RuleBase" id="RU369079"/>
    </source>
</evidence>
<evidence type="ECO:0000313" key="12">
    <source>
        <dbReference type="Proteomes" id="UP000609121"/>
    </source>
</evidence>
<evidence type="ECO:0000256" key="7">
    <source>
        <dbReference type="ARBA" id="ARBA00023136"/>
    </source>
</evidence>
<name>A0A8J6ZB48_9RHOB</name>
<keyword evidence="4 9" id="KW-0997">Cell inner membrane</keyword>
<evidence type="ECO:0000256" key="2">
    <source>
        <dbReference type="ARBA" id="ARBA00022448"/>
    </source>
</evidence>
<comment type="similarity">
    <text evidence="8 9">Belongs to the TRAP transporter small permease family.</text>
</comment>
<comment type="function">
    <text evidence="9">Part of the tripartite ATP-independent periplasmic (TRAP) transport system.</text>
</comment>
<accession>A0A8J6ZB48</accession>
<keyword evidence="6 9" id="KW-1133">Transmembrane helix</keyword>
<comment type="subunit">
    <text evidence="9">The complex comprises the extracytoplasmic solute receptor protein and the two transmembrane proteins.</text>
</comment>
<feature type="domain" description="Tripartite ATP-independent periplasmic transporters DctQ component" evidence="10">
    <location>
        <begin position="23"/>
        <end position="170"/>
    </location>
</feature>
<dbReference type="PANTHER" id="PTHR35011:SF2">
    <property type="entry name" value="2,3-DIKETO-L-GULONATE TRAP TRANSPORTER SMALL PERMEASE PROTEIN YIAM"/>
    <property type="match status" value="1"/>
</dbReference>
<dbReference type="GO" id="GO:0005886">
    <property type="term" value="C:plasma membrane"/>
    <property type="evidence" value="ECO:0007669"/>
    <property type="project" value="UniProtKB-SubCell"/>
</dbReference>
<gene>
    <name evidence="11" type="ORF">ICN82_15335</name>
</gene>
<feature type="transmembrane region" description="Helical" evidence="9">
    <location>
        <begin position="12"/>
        <end position="32"/>
    </location>
</feature>
<evidence type="ECO:0000259" key="10">
    <source>
        <dbReference type="Pfam" id="PF04290"/>
    </source>
</evidence>
<protein>
    <recommendedName>
        <fullName evidence="9">TRAP transporter small permease protein</fullName>
    </recommendedName>
</protein>
<dbReference type="GO" id="GO:0015740">
    <property type="term" value="P:C4-dicarboxylate transport"/>
    <property type="evidence" value="ECO:0007669"/>
    <property type="project" value="TreeGrafter"/>
</dbReference>
<proteinExistence type="inferred from homology"/>
<evidence type="ECO:0000256" key="1">
    <source>
        <dbReference type="ARBA" id="ARBA00004429"/>
    </source>
</evidence>
<dbReference type="GO" id="GO:0022857">
    <property type="term" value="F:transmembrane transporter activity"/>
    <property type="evidence" value="ECO:0007669"/>
    <property type="project" value="UniProtKB-UniRule"/>
</dbReference>
<dbReference type="AlphaFoldDB" id="A0A8J6ZB48"/>
<evidence type="ECO:0000256" key="3">
    <source>
        <dbReference type="ARBA" id="ARBA00022475"/>
    </source>
</evidence>
<evidence type="ECO:0000256" key="5">
    <source>
        <dbReference type="ARBA" id="ARBA00022692"/>
    </source>
</evidence>
<organism evidence="11 12">
    <name type="scientific">Mangrovicoccus algicola</name>
    <dbReference type="NCBI Taxonomy" id="2771008"/>
    <lineage>
        <taxon>Bacteria</taxon>
        <taxon>Pseudomonadati</taxon>
        <taxon>Pseudomonadota</taxon>
        <taxon>Alphaproteobacteria</taxon>
        <taxon>Rhodobacterales</taxon>
        <taxon>Paracoccaceae</taxon>
        <taxon>Mangrovicoccus</taxon>
    </lineage>
</organism>
<reference evidence="11" key="1">
    <citation type="submission" date="2020-09" db="EMBL/GenBank/DDBJ databases">
        <title>A novel bacterium of genus Mangrovicoccus, isolated from South China Sea.</title>
        <authorList>
            <person name="Huang H."/>
            <person name="Mo K."/>
            <person name="Hu Y."/>
        </authorList>
    </citation>
    <scope>NUCLEOTIDE SEQUENCE</scope>
    <source>
        <strain evidence="11">HB182678</strain>
    </source>
</reference>
<dbReference type="InterPro" id="IPR007387">
    <property type="entry name" value="TRAP_DctQ"/>
</dbReference>
<keyword evidence="12" id="KW-1185">Reference proteome</keyword>
<feature type="transmembrane region" description="Helical" evidence="9">
    <location>
        <begin position="47"/>
        <end position="66"/>
    </location>
</feature>
<comment type="caution">
    <text evidence="11">The sequence shown here is derived from an EMBL/GenBank/DDBJ whole genome shotgun (WGS) entry which is preliminary data.</text>
</comment>
<evidence type="ECO:0000256" key="6">
    <source>
        <dbReference type="ARBA" id="ARBA00022989"/>
    </source>
</evidence>
<evidence type="ECO:0000313" key="11">
    <source>
        <dbReference type="EMBL" id="MBE3639575.1"/>
    </source>
</evidence>
<dbReference type="Proteomes" id="UP000609121">
    <property type="component" value="Unassembled WGS sequence"/>
</dbReference>
<evidence type="ECO:0000256" key="4">
    <source>
        <dbReference type="ARBA" id="ARBA00022519"/>
    </source>
</evidence>
<keyword evidence="7 9" id="KW-0472">Membrane</keyword>
<sequence>MSTLSFLVRRILAIGCGLIMAAITGIILVNALRRYTFGLSLTWGEELPVYLSIYGVMFGVALSYLQDRHMRFTIVTDFLSPALRERLFLAMDVVTAVCGGLLCWSGWLFAMRRGTIEASGLIGAANSLAESTGLAWLVWIGRMGTWQFALCVGGALLLLAAAIRFSERLRDLRNPIHETAPTASDTVRMRARGQASLD</sequence>
<evidence type="ECO:0000256" key="8">
    <source>
        <dbReference type="ARBA" id="ARBA00038436"/>
    </source>
</evidence>
<keyword evidence="2 9" id="KW-0813">Transport</keyword>
<dbReference type="Pfam" id="PF04290">
    <property type="entry name" value="DctQ"/>
    <property type="match status" value="1"/>
</dbReference>
<keyword evidence="3" id="KW-1003">Cell membrane</keyword>
<dbReference type="InterPro" id="IPR055348">
    <property type="entry name" value="DctQ"/>
</dbReference>
<comment type="subcellular location">
    <subcellularLocation>
        <location evidence="1 9">Cell inner membrane</location>
        <topology evidence="1 9">Multi-pass membrane protein</topology>
    </subcellularLocation>
</comment>
<feature type="transmembrane region" description="Helical" evidence="9">
    <location>
        <begin position="146"/>
        <end position="165"/>
    </location>
</feature>